<dbReference type="GO" id="GO:0016301">
    <property type="term" value="F:kinase activity"/>
    <property type="evidence" value="ECO:0007669"/>
    <property type="project" value="UniProtKB-KW"/>
</dbReference>
<keyword evidence="6" id="KW-0418">Kinase</keyword>
<dbReference type="InterPro" id="IPR051409">
    <property type="entry name" value="Atypical_kinase_ADCK"/>
</dbReference>
<dbReference type="SUPFAM" id="SSF56112">
    <property type="entry name" value="Protein kinase-like (PK-like)"/>
    <property type="match status" value="1"/>
</dbReference>
<proteinExistence type="inferred from homology"/>
<dbReference type="AlphaFoldDB" id="A0A418NQF4"/>
<dbReference type="InterPro" id="IPR034646">
    <property type="entry name" value="ADCK3_dom"/>
</dbReference>
<comment type="caution">
    <text evidence="6">The sequence shown here is derived from an EMBL/GenBank/DDBJ whole genome shotgun (WGS) entry which is preliminary data.</text>
</comment>
<evidence type="ECO:0000256" key="4">
    <source>
        <dbReference type="ARBA" id="ARBA00022840"/>
    </source>
</evidence>
<name>A0A418NQF4_9SPHN</name>
<evidence type="ECO:0000256" key="2">
    <source>
        <dbReference type="ARBA" id="ARBA00022679"/>
    </source>
</evidence>
<comment type="similarity">
    <text evidence="1">Belongs to the protein kinase superfamily. ADCK protein kinase family.</text>
</comment>
<evidence type="ECO:0000256" key="3">
    <source>
        <dbReference type="ARBA" id="ARBA00022741"/>
    </source>
</evidence>
<dbReference type="GO" id="GO:0006744">
    <property type="term" value="P:ubiquinone biosynthetic process"/>
    <property type="evidence" value="ECO:0007669"/>
    <property type="project" value="TreeGrafter"/>
</dbReference>
<dbReference type="InterPro" id="IPR004147">
    <property type="entry name" value="ABC1_dom"/>
</dbReference>
<organism evidence="6 7">
    <name type="scientific">Aurantiacibacter zhengii</name>
    <dbReference type="NCBI Taxonomy" id="2307003"/>
    <lineage>
        <taxon>Bacteria</taxon>
        <taxon>Pseudomonadati</taxon>
        <taxon>Pseudomonadota</taxon>
        <taxon>Alphaproteobacteria</taxon>
        <taxon>Sphingomonadales</taxon>
        <taxon>Erythrobacteraceae</taxon>
        <taxon>Aurantiacibacter</taxon>
    </lineage>
</organism>
<evidence type="ECO:0000313" key="6">
    <source>
        <dbReference type="EMBL" id="RIV84723.1"/>
    </source>
</evidence>
<keyword evidence="2" id="KW-0808">Transferase</keyword>
<dbReference type="EMBL" id="QXFL01000006">
    <property type="protein sequence ID" value="RIV84723.1"/>
    <property type="molecule type" value="Genomic_DNA"/>
</dbReference>
<sequence length="446" mass="49364">MSDDYNDADTRAVPGSRRARMGQFGRLAGGLAGGIVAEGARRLAEGKRPRLNELLLTPGNVGRVADRLSELRGAAMKLGQMVSMDAGDILPPELAQIMARLRENAHSMPPKQLEAVLAKDWGTGWRRDFKYFNPRPLAAASIGQVHRATTRDGRDLAIKVQYPGVRESIDADVDNVATLLRVSGLLPKELDIAPLLEEAKTQLHEEADYQREARQMRAFRELLAGEDDYIVPDFHEDLTTTNVLAMDFVPGRPIESLEEEPHDVRNAMMERLISLVLRELFDFRLMQTDPNFANYRISEDGTRLVLLDFGAAREVPPHVAENYRTLLEAGLAEDHAAIAEAAIAAGFLSRHAADTHRDGLDRIISVIVAELSRPGLFDFGDRAFVKTIREEGIAIAQDRAAWHLPPAEILFAQRKISGTALLAARMKAKVNVRELVTEKLASLPKP</sequence>
<evidence type="ECO:0000259" key="5">
    <source>
        <dbReference type="Pfam" id="PF03109"/>
    </source>
</evidence>
<evidence type="ECO:0000313" key="7">
    <source>
        <dbReference type="Proteomes" id="UP000286576"/>
    </source>
</evidence>
<feature type="domain" description="ABC1 atypical kinase-like" evidence="5">
    <location>
        <begin position="100"/>
        <end position="341"/>
    </location>
</feature>
<keyword evidence="3" id="KW-0547">Nucleotide-binding</keyword>
<dbReference type="GO" id="GO:0005524">
    <property type="term" value="F:ATP binding"/>
    <property type="evidence" value="ECO:0007669"/>
    <property type="project" value="UniProtKB-KW"/>
</dbReference>
<dbReference type="InterPro" id="IPR011009">
    <property type="entry name" value="Kinase-like_dom_sf"/>
</dbReference>
<keyword evidence="7" id="KW-1185">Reference proteome</keyword>
<dbReference type="PANTHER" id="PTHR43851">
    <property type="match status" value="1"/>
</dbReference>
<dbReference type="Pfam" id="PF03109">
    <property type="entry name" value="ABC1"/>
    <property type="match status" value="1"/>
</dbReference>
<reference evidence="6 7" key="1">
    <citation type="submission" date="2018-08" db="EMBL/GenBank/DDBJ databases">
        <title>Erythrobacter zhengii sp.nov., a bacterium isolated from deep-sea sediment.</title>
        <authorList>
            <person name="Fang C."/>
            <person name="Wu Y.-H."/>
            <person name="Sun C."/>
            <person name="Wang H."/>
            <person name="Cheng H."/>
            <person name="Meng F.-X."/>
            <person name="Wang C.-S."/>
            <person name="Xu X.-W."/>
        </authorList>
    </citation>
    <scope>NUCLEOTIDE SEQUENCE [LARGE SCALE GENOMIC DNA]</scope>
    <source>
        <strain evidence="6 7">V18</strain>
    </source>
</reference>
<dbReference type="Proteomes" id="UP000286576">
    <property type="component" value="Unassembled WGS sequence"/>
</dbReference>
<keyword evidence="4" id="KW-0067">ATP-binding</keyword>
<evidence type="ECO:0000256" key="1">
    <source>
        <dbReference type="ARBA" id="ARBA00009670"/>
    </source>
</evidence>
<gene>
    <name evidence="6" type="ORF">D2V07_13930</name>
</gene>
<dbReference type="RefSeq" id="WP_119587610.1">
    <property type="nucleotide sequence ID" value="NZ_CAWODQ010000026.1"/>
</dbReference>
<dbReference type="OrthoDB" id="9795390at2"/>
<accession>A0A418NQF4</accession>
<dbReference type="PANTHER" id="PTHR43851:SF3">
    <property type="entry name" value="COENZYME Q8"/>
    <property type="match status" value="1"/>
</dbReference>
<dbReference type="CDD" id="cd13970">
    <property type="entry name" value="ABC1_ADCK3"/>
    <property type="match status" value="1"/>
</dbReference>
<protein>
    <submittedName>
        <fullName evidence="6">AarF/ABC1/UbiB kinase family protein</fullName>
    </submittedName>
</protein>